<keyword evidence="8" id="KW-1185">Reference proteome</keyword>
<evidence type="ECO:0000256" key="2">
    <source>
        <dbReference type="ARBA" id="ARBA00022723"/>
    </source>
</evidence>
<dbReference type="Gene3D" id="1.10.1280.10">
    <property type="entry name" value="Di-copper center containing domain from catechol oxidase"/>
    <property type="match status" value="1"/>
</dbReference>
<keyword evidence="3" id="KW-0186">Copper</keyword>
<feature type="domain" description="Tyrosinase copper-binding" evidence="6">
    <location>
        <begin position="224"/>
        <end position="235"/>
    </location>
</feature>
<dbReference type="PROSITE" id="PS00497">
    <property type="entry name" value="TYROSINASE_1"/>
    <property type="match status" value="1"/>
</dbReference>
<dbReference type="InterPro" id="IPR002227">
    <property type="entry name" value="Tyrosinase_Cu-bd"/>
</dbReference>
<protein>
    <submittedName>
        <fullName evidence="7">Tyrosinase family protein</fullName>
    </submittedName>
</protein>
<evidence type="ECO:0000313" key="7">
    <source>
        <dbReference type="EMBL" id="MDN4524969.1"/>
    </source>
</evidence>
<comment type="similarity">
    <text evidence="1">Belongs to the tyrosinase family.</text>
</comment>
<evidence type="ECO:0000256" key="4">
    <source>
        <dbReference type="SAM" id="MobiDB-lite"/>
    </source>
</evidence>
<dbReference type="PANTHER" id="PTHR11474:SF126">
    <property type="entry name" value="TYROSINASE-LIKE PROTEIN TYR-1-RELATED"/>
    <property type="match status" value="1"/>
</dbReference>
<dbReference type="SUPFAM" id="SSF48056">
    <property type="entry name" value="Di-copper centre-containing domain"/>
    <property type="match status" value="1"/>
</dbReference>
<accession>A0ABT8HW12</accession>
<comment type="caution">
    <text evidence="7">The sequence shown here is derived from an EMBL/GenBank/DDBJ whole genome shotgun (WGS) entry which is preliminary data.</text>
</comment>
<sequence length="298" mass="34212">MATKLNVRKNVLHLTDDEKHELICAILKLKKKGIYNRYIAWHASAGRFHTPQGADRNAAHMGPAFLPWHREFLRRFEEDLQTVAPGISLPYWDWAADARLPDPRQSPLWAEDLMGGSGNPENHFVVEDGPFTQEHWETIDEDGNPDGGLRRNLGGSERASTLPTVRDVKEALKVDIYDSPPWNMTSEPSFRNQLEGFINGPQLHNRVHGWVGGHMGFVPIAPNDPVFFLHHANVDRIWAIWQIIHKKEPYLPQQKGPFGHNPTDPMYPWDTVPEEVMNHRKMGYLYDTEAKLLKTKKK</sequence>
<name>A0ABT8HW12_9BACL</name>
<evidence type="ECO:0000256" key="1">
    <source>
        <dbReference type="ARBA" id="ARBA00009928"/>
    </source>
</evidence>
<reference evidence="7" key="1">
    <citation type="submission" date="2023-07" db="EMBL/GenBank/DDBJ databases">
        <title>Fictibacillus sp. isolated from freshwater pond.</title>
        <authorList>
            <person name="Kirdat K."/>
            <person name="Bhat A."/>
            <person name="Mourya A."/>
            <person name="Yadav A."/>
        </authorList>
    </citation>
    <scope>NUCLEOTIDE SEQUENCE</scope>
    <source>
        <strain evidence="7">NE201</strain>
    </source>
</reference>
<evidence type="ECO:0000256" key="3">
    <source>
        <dbReference type="ARBA" id="ARBA00023008"/>
    </source>
</evidence>
<dbReference type="RefSeq" id="WP_301166015.1">
    <property type="nucleotide sequence ID" value="NZ_JAUHTR010000005.1"/>
</dbReference>
<organism evidence="7 8">
    <name type="scientific">Fictibacillus fluitans</name>
    <dbReference type="NCBI Taxonomy" id="3058422"/>
    <lineage>
        <taxon>Bacteria</taxon>
        <taxon>Bacillati</taxon>
        <taxon>Bacillota</taxon>
        <taxon>Bacilli</taxon>
        <taxon>Bacillales</taxon>
        <taxon>Fictibacillaceae</taxon>
        <taxon>Fictibacillus</taxon>
    </lineage>
</organism>
<proteinExistence type="inferred from homology"/>
<evidence type="ECO:0000259" key="6">
    <source>
        <dbReference type="PROSITE" id="PS00498"/>
    </source>
</evidence>
<dbReference type="Pfam" id="PF00264">
    <property type="entry name" value="Tyrosinase"/>
    <property type="match status" value="1"/>
</dbReference>
<feature type="region of interest" description="Disordered" evidence="4">
    <location>
        <begin position="138"/>
        <end position="162"/>
    </location>
</feature>
<dbReference type="PANTHER" id="PTHR11474">
    <property type="entry name" value="TYROSINASE FAMILY MEMBER"/>
    <property type="match status" value="1"/>
</dbReference>
<dbReference type="Proteomes" id="UP001172721">
    <property type="component" value="Unassembled WGS sequence"/>
</dbReference>
<dbReference type="EMBL" id="JAUHTR010000005">
    <property type="protein sequence ID" value="MDN4524969.1"/>
    <property type="molecule type" value="Genomic_DNA"/>
</dbReference>
<feature type="domain" description="Tyrosinase copper-binding" evidence="5">
    <location>
        <begin position="60"/>
        <end position="77"/>
    </location>
</feature>
<dbReference type="InterPro" id="IPR008922">
    <property type="entry name" value="Di-copper_centre_dom_sf"/>
</dbReference>
<keyword evidence="2" id="KW-0479">Metal-binding</keyword>
<gene>
    <name evidence="7" type="ORF">QYB97_10805</name>
</gene>
<dbReference type="PROSITE" id="PS00498">
    <property type="entry name" value="TYROSINASE_2"/>
    <property type="match status" value="1"/>
</dbReference>
<dbReference type="InterPro" id="IPR050316">
    <property type="entry name" value="Tyrosinase/Hemocyanin"/>
</dbReference>
<dbReference type="PRINTS" id="PR00092">
    <property type="entry name" value="TYROSINASE"/>
</dbReference>
<evidence type="ECO:0000259" key="5">
    <source>
        <dbReference type="PROSITE" id="PS00497"/>
    </source>
</evidence>
<evidence type="ECO:0000313" key="8">
    <source>
        <dbReference type="Proteomes" id="UP001172721"/>
    </source>
</evidence>